<dbReference type="NCBIfam" id="TIGR02937">
    <property type="entry name" value="sigma70-ECF"/>
    <property type="match status" value="1"/>
</dbReference>
<dbReference type="RefSeq" id="WP_102698277.1">
    <property type="nucleotide sequence ID" value="NZ_PNGJ01000016.1"/>
</dbReference>
<sequence length="218" mass="25088">MLIYEQRSIVGETTEMDDLEALRMIASRCEGWQKAFSTLYTRYEDTLITYYCRTHDKEAASDMTQSLWLTLLERAEELTHLESSDGIKGFLMNLARCQVIDLYRKEALQKKYGLASLDDKEQLKVAVNSMEDESADASGGIASREIESIVSKVLNRYRKREQIVFRKMAEGCPAREVGRMVGYTEATVYKKYSLMRRNIRLALIQGGYILLALLMFTE</sequence>
<keyword evidence="2" id="KW-0731">Sigma factor</keyword>
<dbReference type="AlphaFoldDB" id="A0A2N6QMP7"/>
<protein>
    <recommendedName>
        <fullName evidence="8">RNA polymerase subunit sigma-70</fullName>
    </recommendedName>
</protein>
<dbReference type="InterPro" id="IPR014284">
    <property type="entry name" value="RNA_pol_sigma-70_dom"/>
</dbReference>
<keyword evidence="5" id="KW-0812">Transmembrane</keyword>
<dbReference type="InterPro" id="IPR013325">
    <property type="entry name" value="RNA_pol_sigma_r2"/>
</dbReference>
<dbReference type="InterPro" id="IPR039425">
    <property type="entry name" value="RNA_pol_sigma-70-like"/>
</dbReference>
<dbReference type="GO" id="GO:0016987">
    <property type="term" value="F:sigma factor activity"/>
    <property type="evidence" value="ECO:0007669"/>
    <property type="project" value="UniProtKB-KW"/>
</dbReference>
<dbReference type="EMBL" id="PNGJ01000016">
    <property type="protein sequence ID" value="PMC22714.1"/>
    <property type="molecule type" value="Genomic_DNA"/>
</dbReference>
<dbReference type="PANTHER" id="PTHR43133:SF8">
    <property type="entry name" value="RNA POLYMERASE SIGMA FACTOR HI_1459-RELATED"/>
    <property type="match status" value="1"/>
</dbReference>
<evidence type="ECO:0000256" key="4">
    <source>
        <dbReference type="ARBA" id="ARBA00023163"/>
    </source>
</evidence>
<comment type="caution">
    <text evidence="6">The sequence shown here is derived from an EMBL/GenBank/DDBJ whole genome shotgun (WGS) entry which is preliminary data.</text>
</comment>
<evidence type="ECO:0000313" key="6">
    <source>
        <dbReference type="EMBL" id="PMC22714.1"/>
    </source>
</evidence>
<evidence type="ECO:0000256" key="3">
    <source>
        <dbReference type="ARBA" id="ARBA00023125"/>
    </source>
</evidence>
<keyword evidence="5" id="KW-0472">Membrane</keyword>
<evidence type="ECO:0008006" key="8">
    <source>
        <dbReference type="Google" id="ProtNLM"/>
    </source>
</evidence>
<organism evidence="6 7">
    <name type="scientific">Hoylesella buccalis</name>
    <dbReference type="NCBI Taxonomy" id="28127"/>
    <lineage>
        <taxon>Bacteria</taxon>
        <taxon>Pseudomonadati</taxon>
        <taxon>Bacteroidota</taxon>
        <taxon>Bacteroidia</taxon>
        <taxon>Bacteroidales</taxon>
        <taxon>Prevotellaceae</taxon>
        <taxon>Hoylesella</taxon>
    </lineage>
</organism>
<proteinExistence type="predicted"/>
<keyword evidence="5" id="KW-1133">Transmembrane helix</keyword>
<keyword evidence="4" id="KW-0804">Transcription</keyword>
<dbReference type="GO" id="GO:0003677">
    <property type="term" value="F:DNA binding"/>
    <property type="evidence" value="ECO:0007669"/>
    <property type="project" value="UniProtKB-KW"/>
</dbReference>
<evidence type="ECO:0000256" key="5">
    <source>
        <dbReference type="SAM" id="Phobius"/>
    </source>
</evidence>
<evidence type="ECO:0000313" key="7">
    <source>
        <dbReference type="Proteomes" id="UP000235564"/>
    </source>
</evidence>
<name>A0A2N6QMP7_9BACT</name>
<dbReference type="Gene3D" id="1.10.1740.10">
    <property type="match status" value="1"/>
</dbReference>
<reference evidence="6 7" key="1">
    <citation type="submission" date="2017-09" db="EMBL/GenBank/DDBJ databases">
        <title>Bacterial strain isolated from the female urinary microbiota.</title>
        <authorList>
            <person name="Thomas-White K."/>
            <person name="Kumar N."/>
            <person name="Forster S."/>
            <person name="Putonti C."/>
            <person name="Lawley T."/>
            <person name="Wolfe A.J."/>
        </authorList>
    </citation>
    <scope>NUCLEOTIDE SEQUENCE [LARGE SCALE GENOMIC DNA]</scope>
    <source>
        <strain evidence="6 7">UMB0536</strain>
    </source>
</reference>
<gene>
    <name evidence="6" type="ORF">CJ231_12795</name>
</gene>
<feature type="transmembrane region" description="Helical" evidence="5">
    <location>
        <begin position="199"/>
        <end position="217"/>
    </location>
</feature>
<dbReference type="Proteomes" id="UP000235564">
    <property type="component" value="Unassembled WGS sequence"/>
</dbReference>
<evidence type="ECO:0000256" key="2">
    <source>
        <dbReference type="ARBA" id="ARBA00023082"/>
    </source>
</evidence>
<evidence type="ECO:0000256" key="1">
    <source>
        <dbReference type="ARBA" id="ARBA00023015"/>
    </source>
</evidence>
<dbReference type="GO" id="GO:0006352">
    <property type="term" value="P:DNA-templated transcription initiation"/>
    <property type="evidence" value="ECO:0007669"/>
    <property type="project" value="InterPro"/>
</dbReference>
<dbReference type="OrthoDB" id="9150024at2"/>
<accession>A0A2N6QMP7</accession>
<keyword evidence="1" id="KW-0805">Transcription regulation</keyword>
<dbReference type="SUPFAM" id="SSF88946">
    <property type="entry name" value="Sigma2 domain of RNA polymerase sigma factors"/>
    <property type="match status" value="1"/>
</dbReference>
<keyword evidence="3" id="KW-0238">DNA-binding</keyword>
<dbReference type="PANTHER" id="PTHR43133">
    <property type="entry name" value="RNA POLYMERASE ECF-TYPE SIGMA FACTO"/>
    <property type="match status" value="1"/>
</dbReference>